<dbReference type="GO" id="GO:0006281">
    <property type="term" value="P:DNA repair"/>
    <property type="evidence" value="ECO:0007669"/>
    <property type="project" value="UniProtKB-KW"/>
</dbReference>
<evidence type="ECO:0000256" key="4">
    <source>
        <dbReference type="ARBA" id="ARBA00022833"/>
    </source>
</evidence>
<feature type="region of interest" description="Disordered" evidence="6">
    <location>
        <begin position="541"/>
        <end position="579"/>
    </location>
</feature>
<evidence type="ECO:0000256" key="6">
    <source>
        <dbReference type="SAM" id="MobiDB-lite"/>
    </source>
</evidence>
<feature type="region of interest" description="Disordered" evidence="6">
    <location>
        <begin position="607"/>
        <end position="629"/>
    </location>
</feature>
<feature type="region of interest" description="Disordered" evidence="6">
    <location>
        <begin position="765"/>
        <end position="799"/>
    </location>
</feature>
<feature type="compositionally biased region" description="Low complexity" evidence="6">
    <location>
        <begin position="767"/>
        <end position="777"/>
    </location>
</feature>
<accession>A0AAN9NGI6</accession>
<proteinExistence type="predicted"/>
<feature type="region of interest" description="Disordered" evidence="6">
    <location>
        <begin position="399"/>
        <end position="422"/>
    </location>
</feature>
<name>A0AAN9NGI6_PHACN</name>
<keyword evidence="9" id="KW-1185">Reference proteome</keyword>
<feature type="compositionally biased region" description="Acidic residues" evidence="6">
    <location>
        <begin position="113"/>
        <end position="126"/>
    </location>
</feature>
<dbReference type="InterPro" id="IPR006642">
    <property type="entry name" value="Rad18_UBZ4"/>
</dbReference>
<gene>
    <name evidence="8" type="ORF">VNO80_06242</name>
</gene>
<dbReference type="Proteomes" id="UP001374584">
    <property type="component" value="Unassembled WGS sequence"/>
</dbReference>
<reference evidence="8 9" key="1">
    <citation type="submission" date="2024-01" db="EMBL/GenBank/DDBJ databases">
        <title>The genomes of 5 underutilized Papilionoideae crops provide insights into root nodulation and disease resistanc.</title>
        <authorList>
            <person name="Jiang F."/>
        </authorList>
    </citation>
    <scope>NUCLEOTIDE SEQUENCE [LARGE SCALE GENOMIC DNA]</scope>
    <source>
        <strain evidence="8">JINMINGXINNONG_FW02</strain>
        <tissue evidence="8">Leaves</tissue>
    </source>
</reference>
<feature type="compositionally biased region" description="Basic and acidic residues" evidence="6">
    <location>
        <begin position="567"/>
        <end position="579"/>
    </location>
</feature>
<comment type="caution">
    <text evidence="8">The sequence shown here is derived from an EMBL/GenBank/DDBJ whole genome shotgun (WGS) entry which is preliminary data.</text>
</comment>
<evidence type="ECO:0000256" key="1">
    <source>
        <dbReference type="ARBA" id="ARBA00022723"/>
    </source>
</evidence>
<dbReference type="SMART" id="SM00734">
    <property type="entry name" value="ZnF_Rad18"/>
    <property type="match status" value="2"/>
</dbReference>
<keyword evidence="1" id="KW-0479">Metal-binding</keyword>
<feature type="region of interest" description="Disordered" evidence="6">
    <location>
        <begin position="87"/>
        <end position="137"/>
    </location>
</feature>
<evidence type="ECO:0000256" key="3">
    <source>
        <dbReference type="ARBA" id="ARBA00022771"/>
    </source>
</evidence>
<keyword evidence="4" id="KW-0862">Zinc</keyword>
<feature type="compositionally biased region" description="Low complexity" evidence="6">
    <location>
        <begin position="186"/>
        <end position="196"/>
    </location>
</feature>
<organism evidence="8 9">
    <name type="scientific">Phaseolus coccineus</name>
    <name type="common">Scarlet runner bean</name>
    <name type="synonym">Phaseolus multiflorus</name>
    <dbReference type="NCBI Taxonomy" id="3886"/>
    <lineage>
        <taxon>Eukaryota</taxon>
        <taxon>Viridiplantae</taxon>
        <taxon>Streptophyta</taxon>
        <taxon>Embryophyta</taxon>
        <taxon>Tracheophyta</taxon>
        <taxon>Spermatophyta</taxon>
        <taxon>Magnoliopsida</taxon>
        <taxon>eudicotyledons</taxon>
        <taxon>Gunneridae</taxon>
        <taxon>Pentapetalae</taxon>
        <taxon>rosids</taxon>
        <taxon>fabids</taxon>
        <taxon>Fabales</taxon>
        <taxon>Fabaceae</taxon>
        <taxon>Papilionoideae</taxon>
        <taxon>50 kb inversion clade</taxon>
        <taxon>NPAAA clade</taxon>
        <taxon>indigoferoid/millettioid clade</taxon>
        <taxon>Phaseoleae</taxon>
        <taxon>Phaseolus</taxon>
    </lineage>
</organism>
<evidence type="ECO:0000256" key="5">
    <source>
        <dbReference type="ARBA" id="ARBA00023204"/>
    </source>
</evidence>
<feature type="compositionally biased region" description="Basic residues" evidence="6">
    <location>
        <begin position="399"/>
        <end position="421"/>
    </location>
</feature>
<dbReference type="PANTHER" id="PTHR36892">
    <property type="entry name" value="OS01G0201800 PROTEIN"/>
    <property type="match status" value="1"/>
</dbReference>
<sequence length="1418" mass="157043">MMKVKSAWIDSGWFVCGVPAESLFDRRALSLWSLIMAATFDGFSIRDYTTKMRSVDVLKCWPFASTVSRDASREDLQSWLPPMTLCPRSDGLNDHAQNPENPPSPEERSRTDDEGDADCSEEESEESAPPSDAAVNNNEDEKLEMVCPVCREFNAATLTAVNAHIDGCLAQTMREERRHMRIMNLKSSSSSSISKSKAPKKRSIAEIFKVEGQQQQQPPQPQPQQQPPQIESVLKFWPFREDEADEVSNTVSKFEWLSRRLEALRSTRGGGESSKSDRRESAEEEEEEKLEMVCPVCRDFNAATVTAVNAHIDGCLAQAVREERRQMRRTVNCKPKPKAPKKRSIAEILTVAPPIEAGKSKGIQVKENEEKSDYRCEDSACAAAASTSMAAPVASVIKNRKSTNKTRKKKKMKKGKKKKSKVEKFGESGVLFVNNEKKTVVSKKKKKKSNVFNNGPTGKKDDAYERMVQNVANTSRKLRVTIGSKMVPLHGVDPSIDRKKLGLNSISVEKKQHVKSLGSLGKQQKALSPVHGGILKNHLKHVSGKTSSVSNIRNGTEGSYYNDEEPTSDRHVKFSGKDDILGPKKTSSFDEAMFNVSSDALASSVVKEKSSGSDEETASLEPHRNYGHIPVNIDRDKREEVCPIVESKQFSNTLEQDTVQSCLKPCTDQYKSKHLEEKSKLLTKVAVCDSNNSHFFYGSNRTTLHCSPFAEISGPLSAVHEEQMSGINTQASEFGSFGCSGKLDHFNDPPADFVDPNENTKTFLEPSSSYSASYNANEKPESPLQTCGDKDNSDEASGDRQLSRMFSADMIDNSFPFTSWDKGAVKNCCLDPSFFGLPLNSHGELINFSSSGNLGMNQSETSSTVRGSLSGLPISNILHQSNLENLSVNENHVQKTFPRDGLSPFPHHPARLSVTELQSSEREDIDRPNSDMCYLPPLNSKLNLEKNLFIEKHQSDQVRNHHGNGSISLKEGSDHISLSSSQPTMRLMGKDVPIGRSSQEMRQFAGDVWTDEQSRRRNYSEYADLEHSLLGRSSKQDWVSGSPLQISADGLLQSTKIQSNQALQSTMLMTGIDSGFSRQFIDLQSNPVSQNGSVGVNRNASSFFNPITPKSSTYAVFNGASDDISEQFIPGAKPLPLRLSSQSVVLPTPGNFRHSTSLSNGELNDGNKNPHVTKSVFGFPFLQPTVNEQAKTSWFQRPYRSSPSWWSSSTDEMLPGTFSQQFSGTSSQSFPQNLWGNNLITQSVTHSTELRFPSNHLTSLRPMQTTPLSPASVVQPLHVPVTPSTINSGNRNINNVADRLKLDEHYPCTNARKRPTAVANLDDSRKHTKLPNIQVQENCCRLTRLTGEKSSVELQRNTRAPELDPQMGSARSRCCQHEAQNLNPSRYPAVNSFKLDGMVTSGPVRLGSKRAKHILKSS</sequence>
<evidence type="ECO:0000313" key="8">
    <source>
        <dbReference type="EMBL" id="KAK7372854.1"/>
    </source>
</evidence>
<feature type="compositionally biased region" description="Basic and acidic residues" evidence="6">
    <location>
        <begin position="788"/>
        <end position="799"/>
    </location>
</feature>
<feature type="domain" description="UBZ4-type" evidence="7">
    <location>
        <begin position="291"/>
        <end position="316"/>
    </location>
</feature>
<feature type="domain" description="UBZ4-type" evidence="7">
    <location>
        <begin position="144"/>
        <end position="169"/>
    </location>
</feature>
<dbReference type="GO" id="GO:0003677">
    <property type="term" value="F:DNA binding"/>
    <property type="evidence" value="ECO:0007669"/>
    <property type="project" value="InterPro"/>
</dbReference>
<keyword evidence="3" id="KW-0863">Zinc-finger</keyword>
<feature type="compositionally biased region" description="Polar residues" evidence="6">
    <location>
        <begin position="544"/>
        <end position="559"/>
    </location>
</feature>
<evidence type="ECO:0000256" key="2">
    <source>
        <dbReference type="ARBA" id="ARBA00022763"/>
    </source>
</evidence>
<dbReference type="PANTHER" id="PTHR36892:SF1">
    <property type="entry name" value="OS05G0518200 PROTEIN"/>
    <property type="match status" value="1"/>
</dbReference>
<evidence type="ECO:0000259" key="7">
    <source>
        <dbReference type="SMART" id="SM00734"/>
    </source>
</evidence>
<evidence type="ECO:0000313" key="9">
    <source>
        <dbReference type="Proteomes" id="UP001374584"/>
    </source>
</evidence>
<keyword evidence="5" id="KW-0234">DNA repair</keyword>
<dbReference type="GO" id="GO:0008270">
    <property type="term" value="F:zinc ion binding"/>
    <property type="evidence" value="ECO:0007669"/>
    <property type="project" value="UniProtKB-KW"/>
</dbReference>
<feature type="region of interest" description="Disordered" evidence="6">
    <location>
        <begin position="183"/>
        <end position="202"/>
    </location>
</feature>
<dbReference type="EMBL" id="JAYMYR010000003">
    <property type="protein sequence ID" value="KAK7372854.1"/>
    <property type="molecule type" value="Genomic_DNA"/>
</dbReference>
<feature type="region of interest" description="Disordered" evidence="6">
    <location>
        <begin position="265"/>
        <end position="288"/>
    </location>
</feature>
<protein>
    <recommendedName>
        <fullName evidence="7">UBZ4-type domain-containing protein</fullName>
    </recommendedName>
</protein>
<keyword evidence="2" id="KW-0227">DNA damage</keyword>